<dbReference type="SUPFAM" id="SSF53474">
    <property type="entry name" value="alpha/beta-Hydrolases"/>
    <property type="match status" value="1"/>
</dbReference>
<keyword evidence="3" id="KW-1185">Reference proteome</keyword>
<dbReference type="PROSITE" id="PS50075">
    <property type="entry name" value="CARRIER"/>
    <property type="match status" value="1"/>
</dbReference>
<dbReference type="GO" id="GO:0031177">
    <property type="term" value="F:phosphopantetheine binding"/>
    <property type="evidence" value="ECO:0007669"/>
    <property type="project" value="TreeGrafter"/>
</dbReference>
<dbReference type="Gene3D" id="3.40.50.1820">
    <property type="entry name" value="alpha/beta hydrolase"/>
    <property type="match status" value="1"/>
</dbReference>
<dbReference type="InterPro" id="IPR009081">
    <property type="entry name" value="PP-bd_ACP"/>
</dbReference>
<dbReference type="OrthoDB" id="408177at2759"/>
<dbReference type="Pfam" id="PF00501">
    <property type="entry name" value="AMP-binding"/>
    <property type="match status" value="1"/>
</dbReference>
<dbReference type="Proteomes" id="UP000654075">
    <property type="component" value="Unassembled WGS sequence"/>
</dbReference>
<dbReference type="InterPro" id="IPR029058">
    <property type="entry name" value="AB_hydrolase_fold"/>
</dbReference>
<dbReference type="InterPro" id="IPR000873">
    <property type="entry name" value="AMP-dep_synth/lig_dom"/>
</dbReference>
<accession>A0A813DFK4</accession>
<dbReference type="Gene3D" id="1.10.1200.10">
    <property type="entry name" value="ACP-like"/>
    <property type="match status" value="1"/>
</dbReference>
<gene>
    <name evidence="2" type="ORF">PGLA1383_LOCUS4163</name>
</gene>
<dbReference type="InterPro" id="IPR036736">
    <property type="entry name" value="ACP-like_sf"/>
</dbReference>
<proteinExistence type="predicted"/>
<sequence length="1491" mass="164630">MMTEVTTLHGLLLASASRRPEQLCLRFGSHAGYSYKEVQEAMDRCAGHVVLLESPVVALVAERSYGLVVSLLGVLRAGKAYCPIEPDFPCGRAGVMLGTAGIKDALVPVDQMPQTLLSHFKDLNVLAVHDSGRVDNASSGEQMPSGTLPKEVPDNSTAYVLFTSGSTGKPKGCMVPHRGSANYAHAVVQSCQLDESMVFVLKTPYVFDVSIQDMFVAFCAGGTLVIAPPGAHKDASAMADLIGEYEVNCICFVPTLLVEFCNYLSSHPEEAAKVRTSLRRLLTIGEALMSDTCRQMFESIPELQIHNLYGPTEASVGVSHHCATKETLDVKAAVVPIGKAFGYVNFCVFNPSKYEGKTEILASDLVAMKDGEIGELFIGGDCLAQGYIANPEKTAEAFFDFPGVLPRPTGAASKFSLYKTGDLVKKRPDGVFEYLGRNDFQVKIGGVRIECEEVSAVLKTHPFVEDALVTVFEGPFGKALAAYIVASDVADWFEAVEEGETNEIAVQDSADNVSKWGAVYDEMYKEAEAISDQDPTLNWSGYIDTYSRKPHIEPVIKEWVEWSCEQISRHLGQNDASKQCITELGCGTGMLLFRLAPQCGHQCKYIGTDISTTALEYVHRMTKRPEYKYLKIETAQLAAHEIMKACKEKENDMVLCNGVTMYFPSTEYLLDCMQIAARATRSDGFVIFGDIQSKRHLLPFRCHVETYHALRRADATVLAVLRAAKQTAAHEELSYFDDALFHRLDRSGAELFDGRLARVEMRLKRGWWHSEFNRFRYDIELVMCNERNIKKDPELMFLSFEQLSEEMQLQACPDVTQLMYPEKPDLVDPKLRERLPAWLVRRLAELPACTDGMVVKVPNARTLQSARLMQWLEENANKGKTLAELPHVLHPVDAEKGDFETSSRFGMEPEELFNLQLPEGWTQRVIWDEDPAFLRLVLLRDAAAEQPWLGAVCGAPAEPIPADLAMFKNRPEDVPTGGFLDPVKACNDALKAWTSKTTLLPVMLPSVYIPMDAYPKNTAGKTDRNALPDANEVFLKVSDATTIAYEAPATEAEKKMVEIWEPVLKVKVGVSTPFTAYGGHSLTAISLCQKIFAGFGQRPELAFLTSEDCTVRALLAKMKATDCNQDSGSKCVVRLSPPEQRGCNLLIFCAAGTGAEAYQGVAKHIANMQVYAVELPGRGQHASEAFETDFVQLIDKLEVELTSWTERRKEQIYLWGDSLGAVIAYTFACKWQESKHLSLLGLFVSGNAGPLDASAECGMGSSASGNLGLNRTSATDMTHDDWVQFLVASSGKKGEETRKLLEDKELAGIVLGSLRADCLVYESYHLDRAINLRMPIMTMRGGQDCITAPGAMKTWSKVAGGRVEHKEFQHAGHMVASECPALVARHIGQVAMPDFSDELDAFKTFRAAYRLQRHRTKLHEASRMPKNYEFLGCSPVLGATAVPQDLDMILDFSMLDGLGSISPPTKQMKHMRLGNMEWRKGGYTGNRANLP</sequence>
<dbReference type="InterPro" id="IPR042099">
    <property type="entry name" value="ANL_N_sf"/>
</dbReference>
<dbReference type="Pfam" id="PF13847">
    <property type="entry name" value="Methyltransf_31"/>
    <property type="match status" value="1"/>
</dbReference>
<dbReference type="GO" id="GO:0044550">
    <property type="term" value="P:secondary metabolite biosynthetic process"/>
    <property type="evidence" value="ECO:0007669"/>
    <property type="project" value="TreeGrafter"/>
</dbReference>
<feature type="domain" description="Carrier" evidence="1">
    <location>
        <begin position="1047"/>
        <end position="1122"/>
    </location>
</feature>
<dbReference type="Gene3D" id="3.40.50.150">
    <property type="entry name" value="Vaccinia Virus protein VP39"/>
    <property type="match status" value="1"/>
</dbReference>
<dbReference type="PANTHER" id="PTHR45527">
    <property type="entry name" value="NONRIBOSOMAL PEPTIDE SYNTHETASE"/>
    <property type="match status" value="1"/>
</dbReference>
<dbReference type="Pfam" id="PF00975">
    <property type="entry name" value="Thioesterase"/>
    <property type="match status" value="1"/>
</dbReference>
<dbReference type="EMBL" id="CAJNNV010001534">
    <property type="protein sequence ID" value="CAE8585253.1"/>
    <property type="molecule type" value="Genomic_DNA"/>
</dbReference>
<dbReference type="Gene3D" id="3.40.50.12780">
    <property type="entry name" value="N-terminal domain of ligase-like"/>
    <property type="match status" value="1"/>
</dbReference>
<dbReference type="PANTHER" id="PTHR45527:SF1">
    <property type="entry name" value="FATTY ACID SYNTHASE"/>
    <property type="match status" value="1"/>
</dbReference>
<dbReference type="SUPFAM" id="SSF56801">
    <property type="entry name" value="Acetyl-CoA synthetase-like"/>
    <property type="match status" value="1"/>
</dbReference>
<dbReference type="Gene3D" id="3.30.300.30">
    <property type="match status" value="2"/>
</dbReference>
<dbReference type="InterPro" id="IPR025714">
    <property type="entry name" value="Methyltranfer_dom"/>
</dbReference>
<dbReference type="CDD" id="cd05930">
    <property type="entry name" value="A_NRPS"/>
    <property type="match status" value="1"/>
</dbReference>
<dbReference type="GO" id="GO:0005737">
    <property type="term" value="C:cytoplasm"/>
    <property type="evidence" value="ECO:0007669"/>
    <property type="project" value="TreeGrafter"/>
</dbReference>
<organism evidence="2 3">
    <name type="scientific">Polarella glacialis</name>
    <name type="common">Dinoflagellate</name>
    <dbReference type="NCBI Taxonomy" id="89957"/>
    <lineage>
        <taxon>Eukaryota</taxon>
        <taxon>Sar</taxon>
        <taxon>Alveolata</taxon>
        <taxon>Dinophyceae</taxon>
        <taxon>Suessiales</taxon>
        <taxon>Suessiaceae</taxon>
        <taxon>Polarella</taxon>
    </lineage>
</organism>
<dbReference type="InterPro" id="IPR001031">
    <property type="entry name" value="Thioesterase"/>
</dbReference>
<comment type="caution">
    <text evidence="2">The sequence shown here is derived from an EMBL/GenBank/DDBJ whole genome shotgun (WGS) entry which is preliminary data.</text>
</comment>
<name>A0A813DFK4_POLGL</name>
<evidence type="ECO:0000313" key="3">
    <source>
        <dbReference type="Proteomes" id="UP000654075"/>
    </source>
</evidence>
<reference evidence="2" key="1">
    <citation type="submission" date="2021-02" db="EMBL/GenBank/DDBJ databases">
        <authorList>
            <person name="Dougan E. K."/>
            <person name="Rhodes N."/>
            <person name="Thang M."/>
            <person name="Chan C."/>
        </authorList>
    </citation>
    <scope>NUCLEOTIDE SEQUENCE</scope>
</reference>
<dbReference type="PROSITE" id="PS00455">
    <property type="entry name" value="AMP_BINDING"/>
    <property type="match status" value="1"/>
</dbReference>
<dbReference type="InterPro" id="IPR020845">
    <property type="entry name" value="AMP-binding_CS"/>
</dbReference>
<dbReference type="CDD" id="cd02440">
    <property type="entry name" value="AdoMet_MTases"/>
    <property type="match status" value="1"/>
</dbReference>
<dbReference type="InterPro" id="IPR045851">
    <property type="entry name" value="AMP-bd_C_sf"/>
</dbReference>
<dbReference type="SUPFAM" id="SSF53335">
    <property type="entry name" value="S-adenosyl-L-methionine-dependent methyltransferases"/>
    <property type="match status" value="1"/>
</dbReference>
<dbReference type="GO" id="GO:0043041">
    <property type="term" value="P:amino acid activation for nonribosomal peptide biosynthetic process"/>
    <property type="evidence" value="ECO:0007669"/>
    <property type="project" value="TreeGrafter"/>
</dbReference>
<evidence type="ECO:0000313" key="2">
    <source>
        <dbReference type="EMBL" id="CAE8585253.1"/>
    </source>
</evidence>
<evidence type="ECO:0000259" key="1">
    <source>
        <dbReference type="PROSITE" id="PS50075"/>
    </source>
</evidence>
<dbReference type="InterPro" id="IPR029063">
    <property type="entry name" value="SAM-dependent_MTases_sf"/>
</dbReference>
<protein>
    <recommendedName>
        <fullName evidence="1">Carrier domain-containing protein</fullName>
    </recommendedName>
</protein>